<dbReference type="InterPro" id="IPR035897">
    <property type="entry name" value="Toll_tir_struct_dom_sf"/>
</dbReference>
<dbReference type="PANTHER" id="PTHR24365">
    <property type="entry name" value="TOLL-LIKE RECEPTOR"/>
    <property type="match status" value="1"/>
</dbReference>
<dbReference type="GO" id="GO:0038023">
    <property type="term" value="F:signaling receptor activity"/>
    <property type="evidence" value="ECO:0007669"/>
    <property type="project" value="TreeGrafter"/>
</dbReference>
<keyword evidence="5" id="KW-0472">Membrane</keyword>
<dbReference type="SUPFAM" id="SSF52200">
    <property type="entry name" value="Toll/Interleukin receptor TIR domain"/>
    <property type="match status" value="1"/>
</dbReference>
<evidence type="ECO:0000256" key="1">
    <source>
        <dbReference type="ARBA" id="ARBA00004167"/>
    </source>
</evidence>
<evidence type="ECO:0000256" key="4">
    <source>
        <dbReference type="ARBA" id="ARBA00022989"/>
    </source>
</evidence>
<keyword evidence="2" id="KW-0812">Transmembrane</keyword>
<evidence type="ECO:0000256" key="3">
    <source>
        <dbReference type="ARBA" id="ARBA00022729"/>
    </source>
</evidence>
<dbReference type="Gene3D" id="3.80.10.10">
    <property type="entry name" value="Ribonuclease Inhibitor"/>
    <property type="match status" value="1"/>
</dbReference>
<organism evidence="7 8">
    <name type="scientific">Mytilus coruscus</name>
    <name type="common">Sea mussel</name>
    <dbReference type="NCBI Taxonomy" id="42192"/>
    <lineage>
        <taxon>Eukaryota</taxon>
        <taxon>Metazoa</taxon>
        <taxon>Spiralia</taxon>
        <taxon>Lophotrochozoa</taxon>
        <taxon>Mollusca</taxon>
        <taxon>Bivalvia</taxon>
        <taxon>Autobranchia</taxon>
        <taxon>Pteriomorphia</taxon>
        <taxon>Mytilida</taxon>
        <taxon>Mytiloidea</taxon>
        <taxon>Mytilidae</taxon>
        <taxon>Mytilinae</taxon>
        <taxon>Mytilus</taxon>
    </lineage>
</organism>
<evidence type="ECO:0000313" key="7">
    <source>
        <dbReference type="EMBL" id="CAC5367117.1"/>
    </source>
</evidence>
<reference evidence="7 8" key="1">
    <citation type="submission" date="2020-06" db="EMBL/GenBank/DDBJ databases">
        <authorList>
            <person name="Li R."/>
            <person name="Bekaert M."/>
        </authorList>
    </citation>
    <scope>NUCLEOTIDE SEQUENCE [LARGE SCALE GENOMIC DNA]</scope>
    <source>
        <strain evidence="8">wild</strain>
    </source>
</reference>
<keyword evidence="8" id="KW-1185">Reference proteome</keyword>
<dbReference type="InterPro" id="IPR032675">
    <property type="entry name" value="LRR_dom_sf"/>
</dbReference>
<feature type="domain" description="TIR" evidence="6">
    <location>
        <begin position="278"/>
        <end position="401"/>
    </location>
</feature>
<dbReference type="Pfam" id="PF01582">
    <property type="entry name" value="TIR"/>
    <property type="match status" value="1"/>
</dbReference>
<name>A0A6J8AH62_MYTCO</name>
<dbReference type="SUPFAM" id="SSF52058">
    <property type="entry name" value="L domain-like"/>
    <property type="match status" value="1"/>
</dbReference>
<keyword evidence="3" id="KW-0732">Signal</keyword>
<protein>
    <submittedName>
        <fullName evidence="7">LGR4</fullName>
    </submittedName>
</protein>
<dbReference type="GO" id="GO:0007165">
    <property type="term" value="P:signal transduction"/>
    <property type="evidence" value="ECO:0007669"/>
    <property type="project" value="InterPro"/>
</dbReference>
<evidence type="ECO:0000256" key="2">
    <source>
        <dbReference type="ARBA" id="ARBA00022692"/>
    </source>
</evidence>
<gene>
    <name evidence="7" type="ORF">MCOR_7151</name>
</gene>
<evidence type="ECO:0000313" key="8">
    <source>
        <dbReference type="Proteomes" id="UP000507470"/>
    </source>
</evidence>
<sequence>MEVLQAQCHRKDLRCSLSSRYIRHCICTTYQKLDDIDVLSVEMDTSNNSTLIESSTSYRLYYHVYAFDNDLRSFPSNICEFPKIVLIDLSFNKIKDIDLVPCITFLDTFILKHNLVEYLSNTTFLHLKFIRVIDLSRNRLKYIEPGFLINVNGSLFKFDVSYNYLTTLDITNILWTQIIYCKADFSHNSIHSITNVLNWKSQDNSTFSVHGVLDGSFNNFTYFSMFNENGLNLKHAGKLNNWAIFARGNHWICDCKVYPFAKSIELFVPVKPLSPTSVIHDIYISSNEDDELIRKWLLTSLVPCLEKTGYDVFLFFRDGTYGEPREQETIDVISKSRNFIILLSDDTQGNQQWNKREWKYAWNYYKWDFSRELIIINYDLLTYIDVVKQFFSGFFTLRKVIDFSNYNKNIEEDILALLK</sequence>
<accession>A0A6J8AH62</accession>
<dbReference type="Proteomes" id="UP000507470">
    <property type="component" value="Unassembled WGS sequence"/>
</dbReference>
<dbReference type="PROSITE" id="PS50104">
    <property type="entry name" value="TIR"/>
    <property type="match status" value="1"/>
</dbReference>
<dbReference type="Gene3D" id="3.40.50.10140">
    <property type="entry name" value="Toll/interleukin-1 receptor homology (TIR) domain"/>
    <property type="match status" value="1"/>
</dbReference>
<dbReference type="InterPro" id="IPR000157">
    <property type="entry name" value="TIR_dom"/>
</dbReference>
<dbReference type="GO" id="GO:0005886">
    <property type="term" value="C:plasma membrane"/>
    <property type="evidence" value="ECO:0007669"/>
    <property type="project" value="TreeGrafter"/>
</dbReference>
<evidence type="ECO:0000259" key="6">
    <source>
        <dbReference type="PROSITE" id="PS50104"/>
    </source>
</evidence>
<dbReference type="AlphaFoldDB" id="A0A6J8AH62"/>
<keyword evidence="4" id="KW-1133">Transmembrane helix</keyword>
<evidence type="ECO:0000256" key="5">
    <source>
        <dbReference type="ARBA" id="ARBA00023136"/>
    </source>
</evidence>
<comment type="subcellular location">
    <subcellularLocation>
        <location evidence="1">Membrane</location>
        <topology evidence="1">Single-pass membrane protein</topology>
    </subcellularLocation>
</comment>
<dbReference type="PANTHER" id="PTHR24365:SF541">
    <property type="entry name" value="PROTEIN TOLL-RELATED"/>
    <property type="match status" value="1"/>
</dbReference>
<dbReference type="EMBL" id="CACVKT020001354">
    <property type="protein sequence ID" value="CAC5367117.1"/>
    <property type="molecule type" value="Genomic_DNA"/>
</dbReference>
<proteinExistence type="predicted"/>
<dbReference type="OrthoDB" id="6107924at2759"/>